<evidence type="ECO:0000313" key="2">
    <source>
        <dbReference type="EMBL" id="KAF0934142.1"/>
    </source>
</evidence>
<gene>
    <name evidence="2" type="ORF">E2562_022828</name>
</gene>
<proteinExistence type="predicted"/>
<dbReference type="Proteomes" id="UP000479710">
    <property type="component" value="Unassembled WGS sequence"/>
</dbReference>
<keyword evidence="3" id="KW-1185">Reference proteome</keyword>
<accession>A0A6G1FBI6</accession>
<comment type="caution">
    <text evidence="2">The sequence shown here is derived from an EMBL/GenBank/DDBJ whole genome shotgun (WGS) entry which is preliminary data.</text>
</comment>
<protein>
    <submittedName>
        <fullName evidence="2">Uncharacterized protein</fullName>
    </submittedName>
</protein>
<evidence type="ECO:0000313" key="3">
    <source>
        <dbReference type="Proteomes" id="UP000479710"/>
    </source>
</evidence>
<evidence type="ECO:0000256" key="1">
    <source>
        <dbReference type="SAM" id="MobiDB-lite"/>
    </source>
</evidence>
<dbReference type="AlphaFoldDB" id="A0A6G1FBI6"/>
<sequence>MATMKLIVTGKPLRPREPAPQAGAIDPQDSKRAGKLPRSLIPLRSWKPRPPASPTQVVVL</sequence>
<organism evidence="2 3">
    <name type="scientific">Oryza meyeriana var. granulata</name>
    <dbReference type="NCBI Taxonomy" id="110450"/>
    <lineage>
        <taxon>Eukaryota</taxon>
        <taxon>Viridiplantae</taxon>
        <taxon>Streptophyta</taxon>
        <taxon>Embryophyta</taxon>
        <taxon>Tracheophyta</taxon>
        <taxon>Spermatophyta</taxon>
        <taxon>Magnoliopsida</taxon>
        <taxon>Liliopsida</taxon>
        <taxon>Poales</taxon>
        <taxon>Poaceae</taxon>
        <taxon>BOP clade</taxon>
        <taxon>Oryzoideae</taxon>
        <taxon>Oryzeae</taxon>
        <taxon>Oryzinae</taxon>
        <taxon>Oryza</taxon>
        <taxon>Oryza meyeriana</taxon>
    </lineage>
</organism>
<feature type="region of interest" description="Disordered" evidence="1">
    <location>
        <begin position="1"/>
        <end position="60"/>
    </location>
</feature>
<reference evidence="2 3" key="1">
    <citation type="submission" date="2019-11" db="EMBL/GenBank/DDBJ databases">
        <title>Whole genome sequence of Oryza granulata.</title>
        <authorList>
            <person name="Li W."/>
        </authorList>
    </citation>
    <scope>NUCLEOTIDE SEQUENCE [LARGE SCALE GENOMIC DNA]</scope>
    <source>
        <strain evidence="3">cv. Menghai</strain>
        <tissue evidence="2">Leaf</tissue>
    </source>
</reference>
<name>A0A6G1FBI6_9ORYZ</name>
<dbReference type="EMBL" id="SPHZ02000001">
    <property type="protein sequence ID" value="KAF0934142.1"/>
    <property type="molecule type" value="Genomic_DNA"/>
</dbReference>